<evidence type="ECO:0000256" key="2">
    <source>
        <dbReference type="SAM" id="Phobius"/>
    </source>
</evidence>
<feature type="domain" description="LRRC37A/B like protein 1 C-terminal" evidence="3">
    <location>
        <begin position="769"/>
        <end position="911"/>
    </location>
</feature>
<gene>
    <name evidence="5" type="primary">LOC117665020</name>
</gene>
<organism evidence="4 5">
    <name type="scientific">Pantherophis guttatus</name>
    <name type="common">Corn snake</name>
    <name type="synonym">Elaphe guttata</name>
    <dbReference type="NCBI Taxonomy" id="94885"/>
    <lineage>
        <taxon>Eukaryota</taxon>
        <taxon>Metazoa</taxon>
        <taxon>Chordata</taxon>
        <taxon>Craniata</taxon>
        <taxon>Vertebrata</taxon>
        <taxon>Euteleostomi</taxon>
        <taxon>Lepidosauria</taxon>
        <taxon>Squamata</taxon>
        <taxon>Bifurcata</taxon>
        <taxon>Unidentata</taxon>
        <taxon>Episquamata</taxon>
        <taxon>Toxicofera</taxon>
        <taxon>Serpentes</taxon>
        <taxon>Colubroidea</taxon>
        <taxon>Colubridae</taxon>
        <taxon>Colubrinae</taxon>
        <taxon>Pantherophis</taxon>
    </lineage>
</organism>
<keyword evidence="2" id="KW-1133">Transmembrane helix</keyword>
<dbReference type="RefSeq" id="XP_060547820.1">
    <property type="nucleotide sequence ID" value="XM_060691837.1"/>
</dbReference>
<feature type="compositionally biased region" description="Pro residues" evidence="1">
    <location>
        <begin position="998"/>
        <end position="1042"/>
    </location>
</feature>
<dbReference type="Proteomes" id="UP001652622">
    <property type="component" value="Unplaced"/>
</dbReference>
<dbReference type="PANTHER" id="PTHR23045">
    <property type="entry name" value="LEUCINE-RICH REPEAT-CONTAINING PROTEIN 37A"/>
    <property type="match status" value="1"/>
</dbReference>
<dbReference type="InterPro" id="IPR015753">
    <property type="entry name" value="LRRC37"/>
</dbReference>
<proteinExistence type="predicted"/>
<protein>
    <submittedName>
        <fullName evidence="5">Uncharacterized protein LOC117665020</fullName>
    </submittedName>
</protein>
<dbReference type="PANTHER" id="PTHR23045:SF9">
    <property type="entry name" value="LEUCINE RICH REPEAT CONTAINING 37A-RELATED"/>
    <property type="match status" value="1"/>
</dbReference>
<sequence>MGIMRCVAPFVTQIFVIGILVFFERLDGFTLPCPPSNIDSKRNTNYPRYDNVHIWETLGHSIEFLTSSILKLWSRLTKSNPHEYLDGTGFHGNLLKKLYKSSNVLQVAPKAKITKKEQTQELKLQKDLTTKISEAMRLNMGLKVILKGKIRGNKVKAHELEIQKDVATEISQALKVNMGPKITLKEKISGNKETPHELKMQKEVTRYISETLTLKRWPKVTLKEKIRRKKEKTHELEMQKEVTRVIPQALKVNTGPKMTLKEKIRGNKEKPHELEMQKEVTREISKTLKVKRWPKVTLKYKIREKKEKTHELEMQKEVTREISQALKVYTGLKMTPKEKIRGNKEKTHELEMQEAATRELSEALKGKSWPKMTPKEKIRGNKEKIQDLEMQKELTREISGALKFNTRQKGILKEKIRGKKEKPQDLEMQKKLTREISEALKVNKGPKVTLKEKIRGKKEKPQDLEMQKKLTREISGALKFNMRQKVTLKEKIRGNKDKTHELEMQKQVTREISGVLKVNKGPKVTFNEIIRGNKEETDELEIQKDLPTEISDASGHILLGIQSLLEYLRIYEKMIHNVHQLGRNLKEDDFFVELLTKSRRCAKIIGKPVGEQGKRLPQAPTHSLQKRSILHLPTHLPPLTSFVVGSGGEEKPNKVVIILKSGNRSARPSHVKHLVTSEQAKEKNTQNKQIAEKLLEKELESQDSRKANLRHLIIGGRNSRITTEAPETLNKLLPDKTLSNEAHWEYQEQTTSDPLLSDFLSSTDNFFLQGNVFEAEVQKQLTHLILNEPRKNLIAHLIRMIKVNCKEPTTQTSCDFLISRIGLVMKLLNKRKTNQEASALLKSDLLLTKNETNMTIASSRKMEKPSEIPKQGIRQYGNGFNWRLAVSVTTAMVVIILIICLIEICCHQTTKGTEGTPPVKRTFLDRQKEDTPEKQTSASSFDKPPWLKDMYLDKVWKKYSSDKSHNEESSEDEVIFSRESARSPEIPEPFPVEITEIMPPPPPAAAEPPAPAPAPAPAPTPAPAPAPTPTPAPAPAPAPAPEPVKKASSKKLSEKETATSETSPTTE</sequence>
<dbReference type="InterPro" id="IPR029423">
    <property type="entry name" value="LRRC37AB_C"/>
</dbReference>
<reference evidence="5" key="1">
    <citation type="submission" date="2025-08" db="UniProtKB">
        <authorList>
            <consortium name="RefSeq"/>
        </authorList>
    </citation>
    <scope>IDENTIFICATION</scope>
    <source>
        <tissue evidence="5">Blood</tissue>
    </source>
</reference>
<keyword evidence="2" id="KW-0472">Membrane</keyword>
<feature type="region of interest" description="Disordered" evidence="1">
    <location>
        <begin position="961"/>
        <end position="1067"/>
    </location>
</feature>
<dbReference type="Pfam" id="PF14914">
    <property type="entry name" value="LRRC37AB_C"/>
    <property type="match status" value="1"/>
</dbReference>
<keyword evidence="4" id="KW-1185">Reference proteome</keyword>
<accession>A0ABM3ZHH1</accession>
<evidence type="ECO:0000313" key="5">
    <source>
        <dbReference type="RefSeq" id="XP_060547820.1"/>
    </source>
</evidence>
<keyword evidence="2" id="KW-0812">Transmembrane</keyword>
<name>A0ABM3ZHH1_PANGU</name>
<feature type="transmembrane region" description="Helical" evidence="2">
    <location>
        <begin position="880"/>
        <end position="902"/>
    </location>
</feature>
<dbReference type="GeneID" id="117665020"/>
<evidence type="ECO:0000313" key="4">
    <source>
        <dbReference type="Proteomes" id="UP001652622"/>
    </source>
</evidence>
<feature type="transmembrane region" description="Helical" evidence="2">
    <location>
        <begin position="7"/>
        <end position="23"/>
    </location>
</feature>
<evidence type="ECO:0000259" key="3">
    <source>
        <dbReference type="Pfam" id="PF14914"/>
    </source>
</evidence>
<evidence type="ECO:0000256" key="1">
    <source>
        <dbReference type="SAM" id="MobiDB-lite"/>
    </source>
</evidence>